<dbReference type="GO" id="GO:1990281">
    <property type="term" value="C:efflux pump complex"/>
    <property type="evidence" value="ECO:0007669"/>
    <property type="project" value="TreeGrafter"/>
</dbReference>
<keyword evidence="2" id="KW-1133">Transmembrane helix</keyword>
<evidence type="ECO:0000313" key="6">
    <source>
        <dbReference type="EMBL" id="MBT2187915.1"/>
    </source>
</evidence>
<evidence type="ECO:0000256" key="1">
    <source>
        <dbReference type="ARBA" id="ARBA00009477"/>
    </source>
</evidence>
<dbReference type="GO" id="GO:0015562">
    <property type="term" value="F:efflux transmembrane transporter activity"/>
    <property type="evidence" value="ECO:0007669"/>
    <property type="project" value="TreeGrafter"/>
</dbReference>
<comment type="caution">
    <text evidence="6">The sequence shown here is derived from an EMBL/GenBank/DDBJ whole genome shotgun (WGS) entry which is preliminary data.</text>
</comment>
<dbReference type="RefSeq" id="WP_214624163.1">
    <property type="nucleotide sequence ID" value="NZ_JAHGAW010000008.1"/>
</dbReference>
<dbReference type="NCBIfam" id="TIGR01730">
    <property type="entry name" value="RND_mfp"/>
    <property type="match status" value="1"/>
</dbReference>
<organism evidence="6 7">
    <name type="scientific">Sphingobium nicotianae</name>
    <dbReference type="NCBI Taxonomy" id="2782607"/>
    <lineage>
        <taxon>Bacteria</taxon>
        <taxon>Pseudomonadati</taxon>
        <taxon>Pseudomonadota</taxon>
        <taxon>Alphaproteobacteria</taxon>
        <taxon>Sphingomonadales</taxon>
        <taxon>Sphingomonadaceae</taxon>
        <taxon>Sphingobium</taxon>
    </lineage>
</organism>
<dbReference type="AlphaFoldDB" id="A0A9X1DD06"/>
<evidence type="ECO:0000313" key="7">
    <source>
        <dbReference type="Proteomes" id="UP001138757"/>
    </source>
</evidence>
<dbReference type="InterPro" id="IPR006143">
    <property type="entry name" value="RND_pump_MFP"/>
</dbReference>
<dbReference type="Pfam" id="PF25973">
    <property type="entry name" value="BSH_CzcB"/>
    <property type="match status" value="1"/>
</dbReference>
<dbReference type="Gene3D" id="1.10.287.470">
    <property type="entry name" value="Helix hairpin bin"/>
    <property type="match status" value="1"/>
</dbReference>
<dbReference type="InterPro" id="IPR058627">
    <property type="entry name" value="MdtA-like_C"/>
</dbReference>
<evidence type="ECO:0000259" key="4">
    <source>
        <dbReference type="Pfam" id="PF25967"/>
    </source>
</evidence>
<feature type="transmembrane region" description="Helical" evidence="2">
    <location>
        <begin position="28"/>
        <end position="49"/>
    </location>
</feature>
<dbReference type="Pfam" id="PF25954">
    <property type="entry name" value="Beta-barrel_RND_2"/>
    <property type="match status" value="1"/>
</dbReference>
<feature type="domain" description="Multidrug resistance protein MdtA-like C-terminal permuted SH3" evidence="4">
    <location>
        <begin position="315"/>
        <end position="369"/>
    </location>
</feature>
<dbReference type="PANTHER" id="PTHR30469:SF15">
    <property type="entry name" value="HLYD FAMILY OF SECRETION PROTEINS"/>
    <property type="match status" value="1"/>
</dbReference>
<keyword evidence="7" id="KW-1185">Reference proteome</keyword>
<dbReference type="Gene3D" id="2.40.30.170">
    <property type="match status" value="1"/>
</dbReference>
<gene>
    <name evidence="6" type="ORF">KK488_13255</name>
</gene>
<reference evidence="6" key="1">
    <citation type="submission" date="2021-05" db="EMBL/GenBank/DDBJ databases">
        <title>Genome of Sphingobium sp. strain.</title>
        <authorList>
            <person name="Fan R."/>
        </authorList>
    </citation>
    <scope>NUCLEOTIDE SEQUENCE</scope>
    <source>
        <strain evidence="6">H33</strain>
    </source>
</reference>
<protein>
    <submittedName>
        <fullName evidence="6">Efflux RND transporter periplasmic adaptor subunit</fullName>
    </submittedName>
</protein>
<dbReference type="Proteomes" id="UP001138757">
    <property type="component" value="Unassembled WGS sequence"/>
</dbReference>
<dbReference type="SUPFAM" id="SSF111369">
    <property type="entry name" value="HlyD-like secretion proteins"/>
    <property type="match status" value="1"/>
</dbReference>
<dbReference type="Pfam" id="PF25967">
    <property type="entry name" value="RND-MFP_C"/>
    <property type="match status" value="1"/>
</dbReference>
<feature type="domain" description="CzcB-like barrel-sandwich hybrid" evidence="5">
    <location>
        <begin position="99"/>
        <end position="232"/>
    </location>
</feature>
<dbReference type="Gene3D" id="2.40.50.100">
    <property type="match status" value="1"/>
</dbReference>
<keyword evidence="2" id="KW-0812">Transmembrane</keyword>
<evidence type="ECO:0000259" key="3">
    <source>
        <dbReference type="Pfam" id="PF25954"/>
    </source>
</evidence>
<dbReference type="PANTHER" id="PTHR30469">
    <property type="entry name" value="MULTIDRUG RESISTANCE PROTEIN MDTA"/>
    <property type="match status" value="1"/>
</dbReference>
<dbReference type="Gene3D" id="2.40.420.20">
    <property type="match status" value="1"/>
</dbReference>
<dbReference type="EMBL" id="JAHGAW010000008">
    <property type="protein sequence ID" value="MBT2187915.1"/>
    <property type="molecule type" value="Genomic_DNA"/>
</dbReference>
<sequence length="394" mass="41818">MNYETNMKYDSVMADQIDEETRRKRRRLLLIVGGIVLLAIIAFGVIRFMKGGSATDQDTNQVPLVTVAVPGQEAVTRIANATGSLAARVDMPVGVVGEGGRVIAVHVQPGDWVGAGQVLATIERSVQSQQIAQLAAQVEVNRADAKLAQNNLDRAKALVADGFVSKADIDQKIATRDAAVARVNVAIAQLNQMRAQVGRLDIRAPDRGLVLTRSVEPGQVVSGGATALFRIAQGGEMEMRALLSENELAALKVGTVAQVTPVGVPQSFEGRVWQISPVIDATNRQGFARIALSPNPALRPGGFANAQIAMAKVSAAVLPESAVQNDEKGSYVYIVDKNNKVQRRRVTTGSVTPKGLAISSGLSGDEKVVLYAGGFLNVGETVKTKVVNSNEPRR</sequence>
<keyword evidence="2" id="KW-0472">Membrane</keyword>
<dbReference type="InterPro" id="IPR058647">
    <property type="entry name" value="BSH_CzcB-like"/>
</dbReference>
<evidence type="ECO:0000256" key="2">
    <source>
        <dbReference type="SAM" id="Phobius"/>
    </source>
</evidence>
<comment type="similarity">
    <text evidence="1">Belongs to the membrane fusion protein (MFP) (TC 8.A.1) family.</text>
</comment>
<dbReference type="InterPro" id="IPR058792">
    <property type="entry name" value="Beta-barrel_RND_2"/>
</dbReference>
<feature type="domain" description="CusB-like beta-barrel" evidence="3">
    <location>
        <begin position="243"/>
        <end position="310"/>
    </location>
</feature>
<accession>A0A9X1DD06</accession>
<proteinExistence type="inferred from homology"/>
<evidence type="ECO:0000259" key="5">
    <source>
        <dbReference type="Pfam" id="PF25973"/>
    </source>
</evidence>
<name>A0A9X1DD06_9SPHN</name>